<dbReference type="Proteomes" id="UP000616201">
    <property type="component" value="Unassembled WGS sequence"/>
</dbReference>
<dbReference type="RefSeq" id="WP_196935336.1">
    <property type="nucleotide sequence ID" value="NZ_MU158698.1"/>
</dbReference>
<evidence type="ECO:0000313" key="3">
    <source>
        <dbReference type="Proteomes" id="UP000616201"/>
    </source>
</evidence>
<feature type="signal peptide" evidence="1">
    <location>
        <begin position="1"/>
        <end position="22"/>
    </location>
</feature>
<evidence type="ECO:0008006" key="4">
    <source>
        <dbReference type="Google" id="ProtNLM"/>
    </source>
</evidence>
<sequence>MKNFTIAILSFLLLLTAFTAQAQQENCESISEISLDRLTPLLDKNDFSQVDVLLTTIESVCGVSEVTQRIRILRLIIDKQPADVAIDDYINNQFDVKFTVRLDNADDKNFKTIYESDKAAFNYIPLGHPIDLLTKQKATALLNSNSYNLNPKEELICLLFADMVEDFYNELDKRQAQVQPQTMPDEMVTITRPARVKKTQSNPIQHAKDRGGIVLSAGAYMPLGATNPVFKNNAVLGVSLMSPLSNSFIFEGMIKVRINSNDRDFDYMLRDEIYTINSKATYLMGGSIGYKVYDDEKYIIYPKIGIAFESTNTGLAETIYDDNSYDEYGDPTSYTRYNNLNTVNFAPGVTFMRYIAGKTFMGLNVNYHYSPYHLNNNLQTEIFNSYSSVELFVRFSL</sequence>
<organism evidence="2 3">
    <name type="scientific">Sphingobacterium hungaricum</name>
    <dbReference type="NCBI Taxonomy" id="2082723"/>
    <lineage>
        <taxon>Bacteria</taxon>
        <taxon>Pseudomonadati</taxon>
        <taxon>Bacteroidota</taxon>
        <taxon>Sphingobacteriia</taxon>
        <taxon>Sphingobacteriales</taxon>
        <taxon>Sphingobacteriaceae</taxon>
        <taxon>Sphingobacterium</taxon>
    </lineage>
</organism>
<keyword evidence="1" id="KW-0732">Signal</keyword>
<evidence type="ECO:0000256" key="1">
    <source>
        <dbReference type="SAM" id="SignalP"/>
    </source>
</evidence>
<protein>
    <recommendedName>
        <fullName evidence="4">Outer membrane protein beta-barrel domain-containing protein</fullName>
    </recommendedName>
</protein>
<comment type="caution">
    <text evidence="2">The sequence shown here is derived from an EMBL/GenBank/DDBJ whole genome shotgun (WGS) entry which is preliminary data.</text>
</comment>
<proteinExistence type="predicted"/>
<name>A0A928UUD3_9SPHI</name>
<dbReference type="AlphaFoldDB" id="A0A928UUD3"/>
<feature type="chain" id="PRO_5037564336" description="Outer membrane protein beta-barrel domain-containing protein" evidence="1">
    <location>
        <begin position="23"/>
        <end position="397"/>
    </location>
</feature>
<evidence type="ECO:0000313" key="2">
    <source>
        <dbReference type="EMBL" id="MBE8713395.1"/>
    </source>
</evidence>
<keyword evidence="3" id="KW-1185">Reference proteome</keyword>
<dbReference type="EMBL" id="PRDK01000004">
    <property type="protein sequence ID" value="MBE8713395.1"/>
    <property type="molecule type" value="Genomic_DNA"/>
</dbReference>
<accession>A0A928UUD3</accession>
<gene>
    <name evidence="2" type="ORF">C4F49_06870</name>
</gene>
<reference evidence="2" key="1">
    <citation type="submission" date="2018-02" db="EMBL/GenBank/DDBJ databases">
        <authorList>
            <person name="Vasarhelyi B.M."/>
            <person name="Deshmukh S."/>
            <person name="Balint B."/>
            <person name="Kukolya J."/>
        </authorList>
    </citation>
    <scope>NUCLEOTIDE SEQUENCE</scope>
    <source>
        <strain evidence="2">KB22</strain>
    </source>
</reference>